<dbReference type="OrthoDB" id="3243926at2759"/>
<feature type="transmembrane region" description="Helical" evidence="2">
    <location>
        <begin position="94"/>
        <end position="115"/>
    </location>
</feature>
<feature type="transmembrane region" description="Helical" evidence="2">
    <location>
        <begin position="542"/>
        <end position="563"/>
    </location>
</feature>
<dbReference type="EMBL" id="JAEVFJ010000060">
    <property type="protein sequence ID" value="KAH8078062.1"/>
    <property type="molecule type" value="Genomic_DNA"/>
</dbReference>
<feature type="transmembrane region" description="Helical" evidence="2">
    <location>
        <begin position="127"/>
        <end position="148"/>
    </location>
</feature>
<comment type="caution">
    <text evidence="3">The sequence shown here is derived from an EMBL/GenBank/DDBJ whole genome shotgun (WGS) entry which is preliminary data.</text>
</comment>
<feature type="transmembrane region" description="Helical" evidence="2">
    <location>
        <begin position="194"/>
        <end position="214"/>
    </location>
</feature>
<protein>
    <submittedName>
        <fullName evidence="3">Uncharacterized protein</fullName>
    </submittedName>
</protein>
<organism evidence="3 4">
    <name type="scientific">Cristinia sonorae</name>
    <dbReference type="NCBI Taxonomy" id="1940300"/>
    <lineage>
        <taxon>Eukaryota</taxon>
        <taxon>Fungi</taxon>
        <taxon>Dikarya</taxon>
        <taxon>Basidiomycota</taxon>
        <taxon>Agaricomycotina</taxon>
        <taxon>Agaricomycetes</taxon>
        <taxon>Agaricomycetidae</taxon>
        <taxon>Agaricales</taxon>
        <taxon>Pleurotineae</taxon>
        <taxon>Stephanosporaceae</taxon>
        <taxon>Cristinia</taxon>
    </lineage>
</organism>
<gene>
    <name evidence="3" type="ORF">BXZ70DRAFT_690236</name>
</gene>
<feature type="transmembrane region" description="Helical" evidence="2">
    <location>
        <begin position="226"/>
        <end position="249"/>
    </location>
</feature>
<dbReference type="Proteomes" id="UP000813824">
    <property type="component" value="Unassembled WGS sequence"/>
</dbReference>
<dbReference type="PANTHER" id="PTHR42101:SF1">
    <property type="entry name" value="LOW TEMPERATURE REQUIREMENT A"/>
    <property type="match status" value="1"/>
</dbReference>
<keyword evidence="4" id="KW-1185">Reference proteome</keyword>
<evidence type="ECO:0000256" key="1">
    <source>
        <dbReference type="SAM" id="MobiDB-lite"/>
    </source>
</evidence>
<proteinExistence type="predicted"/>
<dbReference type="Pfam" id="PF06772">
    <property type="entry name" value="LtrA"/>
    <property type="match status" value="1"/>
</dbReference>
<dbReference type="InterPro" id="IPR010640">
    <property type="entry name" value="Low_temperature_requirement_A"/>
</dbReference>
<reference evidence="3" key="1">
    <citation type="journal article" date="2021" name="New Phytol.">
        <title>Evolutionary innovations through gain and loss of genes in the ectomycorrhizal Boletales.</title>
        <authorList>
            <person name="Wu G."/>
            <person name="Miyauchi S."/>
            <person name="Morin E."/>
            <person name="Kuo A."/>
            <person name="Drula E."/>
            <person name="Varga T."/>
            <person name="Kohler A."/>
            <person name="Feng B."/>
            <person name="Cao Y."/>
            <person name="Lipzen A."/>
            <person name="Daum C."/>
            <person name="Hundley H."/>
            <person name="Pangilinan J."/>
            <person name="Johnson J."/>
            <person name="Barry K."/>
            <person name="LaButti K."/>
            <person name="Ng V."/>
            <person name="Ahrendt S."/>
            <person name="Min B."/>
            <person name="Choi I.G."/>
            <person name="Park H."/>
            <person name="Plett J.M."/>
            <person name="Magnuson J."/>
            <person name="Spatafora J.W."/>
            <person name="Nagy L.G."/>
            <person name="Henrissat B."/>
            <person name="Grigoriev I.V."/>
            <person name="Yang Z.L."/>
            <person name="Xu J."/>
            <person name="Martin F.M."/>
        </authorList>
    </citation>
    <scope>NUCLEOTIDE SEQUENCE</scope>
    <source>
        <strain evidence="3">KKN 215</strain>
    </source>
</reference>
<keyword evidence="2" id="KW-1133">Transmembrane helix</keyword>
<feature type="transmembrane region" description="Helical" evidence="2">
    <location>
        <begin position="380"/>
        <end position="400"/>
    </location>
</feature>
<feature type="region of interest" description="Disordered" evidence="1">
    <location>
        <begin position="1"/>
        <end position="49"/>
    </location>
</feature>
<sequence length="653" mass="73835">MNRQHDLSELMSSPYQYAPAPTDDMGTPHKEFSTPPRRSQSIDRPETDKLSMIEKEKEEQNTLEEQTDLLLDIAMTTTFNSLLSGTPITDGQSLVSFLCIFVLVWWVWASHVIYNARFREYNWPNRVFLFLQLLVFCAFAAFTSGFNIENGIADDSADQRILDGLRLDQGWDNSTIIAQAAREDRIPVLNERGISMVMATSRLLVLVQYLYAFAKARVKSERIRHPFYVQLAPFVISAGCYIAAFVTLGDNPSRHSQIAKIILWFFPVVLEIITHLVVSFLVDSDPVPSDVDALAVKYNAKTFRARSATVFIIVLGGGLDSITSGFHFMIGNLSFGTHRVGIVLCSSIIFILLFTLHFTSIPDRDRLDVRGEGVKRRRDLGLFFFGFFYLSAVVITLQGIGSMLQVGNIGDSMQTAFQFLRESESALNSTDFHTPLDLGAYDMDTKHRITNNGYNMTLFVKTINSYIPPDPDFAHPYQIVLHLDMDILSDGLNTINAFQEEDLQSLVTNKINAFLSLPDTEMNKARFMDVVNTVITTNATPALWFLPFGGATLLFLGIMTLIDRWSSMKIYTWCQVASRFTAGILLVGLAALDEHASTITVDENYHYTGSRIWKLAAQNWVLPIYALVLLLEQVWEYILVYLARRRYELPGRI</sequence>
<feature type="transmembrane region" description="Helical" evidence="2">
    <location>
        <begin position="570"/>
        <end position="592"/>
    </location>
</feature>
<dbReference type="PANTHER" id="PTHR42101">
    <property type="entry name" value="CHROMOSOME 16, WHOLE GENOME SHOTGUN SEQUENCE"/>
    <property type="match status" value="1"/>
</dbReference>
<name>A0A8K0UDT2_9AGAR</name>
<dbReference type="AlphaFoldDB" id="A0A8K0UDT2"/>
<evidence type="ECO:0000256" key="2">
    <source>
        <dbReference type="SAM" id="Phobius"/>
    </source>
</evidence>
<evidence type="ECO:0000313" key="3">
    <source>
        <dbReference type="EMBL" id="KAH8078062.1"/>
    </source>
</evidence>
<feature type="transmembrane region" description="Helical" evidence="2">
    <location>
        <begin position="340"/>
        <end position="359"/>
    </location>
</feature>
<keyword evidence="2" id="KW-0812">Transmembrane</keyword>
<evidence type="ECO:0000313" key="4">
    <source>
        <dbReference type="Proteomes" id="UP000813824"/>
    </source>
</evidence>
<feature type="transmembrane region" description="Helical" evidence="2">
    <location>
        <begin position="261"/>
        <end position="282"/>
    </location>
</feature>
<feature type="compositionally biased region" description="Basic and acidic residues" evidence="1">
    <location>
        <begin position="40"/>
        <end position="49"/>
    </location>
</feature>
<accession>A0A8K0UDT2</accession>
<feature type="transmembrane region" description="Helical" evidence="2">
    <location>
        <begin position="303"/>
        <end position="328"/>
    </location>
</feature>
<feature type="transmembrane region" description="Helical" evidence="2">
    <location>
        <begin position="620"/>
        <end position="643"/>
    </location>
</feature>
<keyword evidence="2" id="KW-0472">Membrane</keyword>